<dbReference type="InterPro" id="IPR016024">
    <property type="entry name" value="ARM-type_fold"/>
</dbReference>
<dbReference type="Pfam" id="PF12830">
    <property type="entry name" value="Nipped-B_C"/>
    <property type="match status" value="1"/>
</dbReference>
<comment type="similarity">
    <text evidence="2 6">Belongs to the SCC2/Nipped-B family.</text>
</comment>
<dbReference type="PANTHER" id="PTHR21704">
    <property type="entry name" value="NIPPED-B-LIKE PROTEIN DELANGIN SCC2-RELATED"/>
    <property type="match status" value="1"/>
</dbReference>
<keyword evidence="10" id="KW-1185">Reference proteome</keyword>
<evidence type="ECO:0000256" key="3">
    <source>
        <dbReference type="ARBA" id="ARBA00022737"/>
    </source>
</evidence>
<dbReference type="InterPro" id="IPR011989">
    <property type="entry name" value="ARM-like"/>
</dbReference>
<keyword evidence="4 6" id="KW-0539">Nucleus</keyword>
<dbReference type="GO" id="GO:0005634">
    <property type="term" value="C:nucleus"/>
    <property type="evidence" value="ECO:0007669"/>
    <property type="project" value="UniProtKB-SubCell"/>
</dbReference>
<organism evidence="9 10">
    <name type="scientific">Cryptolaemus montrouzieri</name>
    <dbReference type="NCBI Taxonomy" id="559131"/>
    <lineage>
        <taxon>Eukaryota</taxon>
        <taxon>Metazoa</taxon>
        <taxon>Ecdysozoa</taxon>
        <taxon>Arthropoda</taxon>
        <taxon>Hexapoda</taxon>
        <taxon>Insecta</taxon>
        <taxon>Pterygota</taxon>
        <taxon>Neoptera</taxon>
        <taxon>Endopterygota</taxon>
        <taxon>Coleoptera</taxon>
        <taxon>Polyphaga</taxon>
        <taxon>Cucujiformia</taxon>
        <taxon>Coccinelloidea</taxon>
        <taxon>Coccinellidae</taxon>
        <taxon>Scymninae</taxon>
        <taxon>Scymnini</taxon>
        <taxon>Cryptolaemus</taxon>
    </lineage>
</organism>
<dbReference type="Pfam" id="PF12765">
    <property type="entry name" value="Cohesin_HEAT"/>
    <property type="match status" value="1"/>
</dbReference>
<feature type="compositionally biased region" description="Polar residues" evidence="7">
    <location>
        <begin position="276"/>
        <end position="299"/>
    </location>
</feature>
<feature type="compositionally biased region" description="Polar residues" evidence="7">
    <location>
        <begin position="135"/>
        <end position="181"/>
    </location>
</feature>
<protein>
    <recommendedName>
        <fullName evidence="6">Nipped-B protein</fullName>
    </recommendedName>
</protein>
<evidence type="ECO:0000256" key="1">
    <source>
        <dbReference type="ARBA" id="ARBA00004123"/>
    </source>
</evidence>
<dbReference type="Gene3D" id="1.25.10.10">
    <property type="entry name" value="Leucine-rich Repeat Variant"/>
    <property type="match status" value="1"/>
</dbReference>
<keyword evidence="3 6" id="KW-0677">Repeat</keyword>
<dbReference type="EMBL" id="JABFTP020000186">
    <property type="protein sequence ID" value="KAL3289610.1"/>
    <property type="molecule type" value="Genomic_DNA"/>
</dbReference>
<feature type="region of interest" description="Disordered" evidence="7">
    <location>
        <begin position="990"/>
        <end position="1011"/>
    </location>
</feature>
<comment type="subcellular location">
    <subcellularLocation>
        <location evidence="1 6">Nucleus</location>
    </subcellularLocation>
</comment>
<feature type="compositionally biased region" description="Acidic residues" evidence="7">
    <location>
        <begin position="2103"/>
        <end position="2116"/>
    </location>
</feature>
<gene>
    <name evidence="9" type="ORF">HHI36_023022</name>
</gene>
<dbReference type="InterPro" id="IPR024986">
    <property type="entry name" value="Nipped-B_C"/>
</dbReference>
<keyword evidence="5 6" id="KW-0131">Cell cycle</keyword>
<evidence type="ECO:0000256" key="2">
    <source>
        <dbReference type="ARBA" id="ARBA00009252"/>
    </source>
</evidence>
<feature type="region of interest" description="Disordered" evidence="7">
    <location>
        <begin position="459"/>
        <end position="523"/>
    </location>
</feature>
<dbReference type="InterPro" id="IPR026003">
    <property type="entry name" value="Cohesin_HEAT"/>
</dbReference>
<evidence type="ECO:0000256" key="6">
    <source>
        <dbReference type="RuleBase" id="RU364107"/>
    </source>
</evidence>
<feature type="compositionally biased region" description="Polar residues" evidence="7">
    <location>
        <begin position="378"/>
        <end position="395"/>
    </location>
</feature>
<feature type="compositionally biased region" description="Low complexity" evidence="7">
    <location>
        <begin position="182"/>
        <end position="231"/>
    </location>
</feature>
<dbReference type="Proteomes" id="UP001516400">
    <property type="component" value="Unassembled WGS sequence"/>
</dbReference>
<feature type="compositionally biased region" description="Basic and acidic residues" evidence="7">
    <location>
        <begin position="2067"/>
        <end position="2084"/>
    </location>
</feature>
<feature type="region of interest" description="Disordered" evidence="7">
    <location>
        <begin position="1060"/>
        <end position="1096"/>
    </location>
</feature>
<sequence>MDREVPSVPITTLAGVASLTDLLPEMPLPTPSPQSLGNKSLLFHPRVAEEAQNLLGVQDEVLIPQLIQSLVQTSAEHIDVKDNYAASDISLDQHEGMPLLLRAMLSSNPSVFSGIPASQQNHVSQSVAAALNQAASIKQQHNQLQSPRQQMASSAPQKPQPPTQQRIPSPVPQKQQTPPSHQQVTSTVSQKQSPQPITSPVSSQKQQMSSPIPQKQQPQPTQQQILSSTPQTGSGSVAHEKPPSPPPAAKAPESTAASRPSVITELKPSPTVPVNCENSPSATVQSSVNTTNERLQETNPPAKEPHTNVTTEQLRQLRRPPKSATCASPQQNTELIPASTTPSVPSAETPTRSSRTTRAKSKTETTQAEDESNKKNVTEQAPLTVTTNGAVTTGPQPDCDPSKLEAKNTEMLSTLMRYPIVKLAKISNEDQQQILESLSKFVETKPRLAKDLGIVLQSENNEVKPKDEDSSGSDDNQPLKRKDKKKNTQESDDDFVPDTFSALVGSNRKRKKEPEPAEAEEATFVSKPKLRRVERKFVPVLEKLSQEELMETNTFLRFNKSIEHVLKSAEDIDVTEINDDGMIQEEFLLSRIVMQELCTEAAKLKILGAMESIPTDRLVRLLGVLEINIRGGDKVSPITDEDSESIRQYWLETTMERVMGAADACLVCLYVMTSPNMPKRVYIEEVIDRVVLFIKYHLHNTIFPSFDSTYRLDNKKKDGRRKKTSVSEKGILHLYTKISELVGLLAELLNIQVLTDTSVLHASSMGVSPFFAENVSDLQLACLKLVTTIFTRYESHRRLLLDDILASIARLPSTKRSLRTYRLNSEEHIQMLTALVLQLIQCVVALPDNLTVDSRDPFEQAKDNVKNEVDKDVLICNNIEKARSIAGTFLTVFLNKCGSKTEDIDYRPLFENFVQDLLSTVNKPEWPATELLLSLLGCMLVGNFSNKGTDMSLRVVSLDYLGVVAARLRRDSVMSRCKLNTIDQMIKDIKNEESKSKDDSSSKKKKQSEDSDEERTVFLQKVLLDFLSVKAQNDQSYKYARHFYISQWYKDVVSEKMRLASGNKGGRKNNVHRSRRRDNSDDEITEEEPTESVNQENAEKFKILDERKKFLVSKIKPFQEAISSGNRVQIFQTYIDYNSAELIAQYLASKRYFCQSFDKYLKAILIVLKETSIAIRTKAMKCLTMIVEADPSVLGRHDMQMGVNHSFLDHSTSVREAAVDLVGKFVLSRPELIDKYYEMLSARILDTGVSVRKRVIKILKDICIECPDFPKIPEICVKMIRRVNDEEGIRKLVMEVFQNMWFTPTKDTSLLRRVMNITDVVASSKDIGLEWFEQLLISLFKPKEDKEDSTKVQTDPPKALLLACRQIVDCLIENVLRLEETNDNSSASQRLVACLTTLHLFARIRPQLLVKHASTLQPYLGLKCQSAGDIEIITSVARMLEMVVPLMEHPSDSFLAQLEEDSIKLVLKQTRPIVSSCLSCLGSIINKVTRNFKLIRDIFKKYHANLLSYRHHLETDYEKYMNHMTSRPLVRRSLFIVGLLLRHFNFKDPEVVGDLDPDVKEQVYQLIMYYLHLEDQDIQLNTLKAVGSICIRHYEFMLENDLKLFYHNLLVQPDAPCVLKAEVLINIEKYLVEEENRMVQQNLEWDKRSKEENLKEMGDVSSGMASTIIQIYLKEILQAYLHTDLQVRTASLKVIQLVFHQGLVHPVQIVPYLICMSTDPEKLVSHTADKLLQDIESRYPGFTHTKASFGMRLSYQLQKILQGDKVIRGCKVKEAGEYPSALNGFLYSLLRNIRQQRRALILNILKQFDEHARTMLSYMLYLADNLAYFPYQVQDEPLFIVHHIDIMISVSGTNLLQSFREGLILTDAQKVTLQTENGEIVSNSISALDEDDDDEDALVSRMPEDTRHLQSCMTAAQGCLLLLMLKQHIKDIYGLSDSKIQQYSPTEAAKVYEKSITRRNNSQFNPKTTLQKLKQGDLPEYLDEDGRRDLIRQYLDFKQLMLQLDPDDLDDEENKVIPNITNNLTAMNAGSTPQSSVLTQSDQMALENFKDTTTTTPKVPKLVISNRRLDSETKRSRTQRVSDKTKKHRHKKKRRKYVNSSGDDSENDYSDPDFLA</sequence>
<comment type="caution">
    <text evidence="9">The sequence shown here is derived from an EMBL/GenBank/DDBJ whole genome shotgun (WGS) entry which is preliminary data.</text>
</comment>
<name>A0ABD2PGP7_9CUCU</name>
<feature type="compositionally biased region" description="Basic and acidic residues" evidence="7">
    <location>
        <begin position="990"/>
        <end position="1002"/>
    </location>
</feature>
<feature type="domain" description="Sister chromatid cohesion C-terminal" evidence="8">
    <location>
        <begin position="1665"/>
        <end position="1846"/>
    </location>
</feature>
<evidence type="ECO:0000313" key="9">
    <source>
        <dbReference type="EMBL" id="KAL3289610.1"/>
    </source>
</evidence>
<dbReference type="SUPFAM" id="SSF48371">
    <property type="entry name" value="ARM repeat"/>
    <property type="match status" value="1"/>
</dbReference>
<proteinExistence type="inferred from homology"/>
<feature type="compositionally biased region" description="Basic residues" evidence="7">
    <location>
        <begin position="2085"/>
        <end position="2097"/>
    </location>
</feature>
<reference evidence="9 10" key="1">
    <citation type="journal article" date="2021" name="BMC Biol.">
        <title>Horizontally acquired antibacterial genes associated with adaptive radiation of ladybird beetles.</title>
        <authorList>
            <person name="Li H.S."/>
            <person name="Tang X.F."/>
            <person name="Huang Y.H."/>
            <person name="Xu Z.Y."/>
            <person name="Chen M.L."/>
            <person name="Du X.Y."/>
            <person name="Qiu B.Y."/>
            <person name="Chen P.T."/>
            <person name="Zhang W."/>
            <person name="Slipinski A."/>
            <person name="Escalona H.E."/>
            <person name="Waterhouse R.M."/>
            <person name="Zwick A."/>
            <person name="Pang H."/>
        </authorList>
    </citation>
    <scope>NUCLEOTIDE SEQUENCE [LARGE SCALE GENOMIC DNA]</scope>
    <source>
        <strain evidence="9">SYSU2018</strain>
    </source>
</reference>
<evidence type="ECO:0000313" key="10">
    <source>
        <dbReference type="Proteomes" id="UP001516400"/>
    </source>
</evidence>
<evidence type="ECO:0000256" key="4">
    <source>
        <dbReference type="ARBA" id="ARBA00023242"/>
    </source>
</evidence>
<evidence type="ECO:0000256" key="7">
    <source>
        <dbReference type="SAM" id="MobiDB-lite"/>
    </source>
</evidence>
<dbReference type="CDD" id="cd23958">
    <property type="entry name" value="SCC2"/>
    <property type="match status" value="1"/>
</dbReference>
<feature type="compositionally biased region" description="Basic residues" evidence="7">
    <location>
        <begin position="1065"/>
        <end position="1076"/>
    </location>
</feature>
<dbReference type="InterPro" id="IPR033031">
    <property type="entry name" value="Scc2/Nipped-B"/>
</dbReference>
<accession>A0ABD2PGP7</accession>
<dbReference type="PANTHER" id="PTHR21704:SF18">
    <property type="entry name" value="NIPPED-B-LIKE PROTEIN"/>
    <property type="match status" value="1"/>
</dbReference>
<evidence type="ECO:0000259" key="8">
    <source>
        <dbReference type="Pfam" id="PF12830"/>
    </source>
</evidence>
<feature type="compositionally biased region" description="Acidic residues" evidence="7">
    <location>
        <begin position="1080"/>
        <end position="1090"/>
    </location>
</feature>
<evidence type="ECO:0000256" key="5">
    <source>
        <dbReference type="ARBA" id="ARBA00023306"/>
    </source>
</evidence>
<feature type="region of interest" description="Disordered" evidence="7">
    <location>
        <begin position="135"/>
        <end position="404"/>
    </location>
</feature>
<feature type="region of interest" description="Disordered" evidence="7">
    <location>
        <begin position="2067"/>
        <end position="2116"/>
    </location>
</feature>
<feature type="compositionally biased region" description="Polar residues" evidence="7">
    <location>
        <begin position="325"/>
        <end position="354"/>
    </location>
</feature>